<organism evidence="8 9">
    <name type="scientific">Pseudoglutamicibacter cumminsii</name>
    <dbReference type="NCBI Taxonomy" id="156979"/>
    <lineage>
        <taxon>Bacteria</taxon>
        <taxon>Bacillati</taxon>
        <taxon>Actinomycetota</taxon>
        <taxon>Actinomycetes</taxon>
        <taxon>Micrococcales</taxon>
        <taxon>Micrococcaceae</taxon>
        <taxon>Pseudoglutamicibacter</taxon>
    </lineage>
</organism>
<keyword evidence="4" id="KW-0804">Transcription</keyword>
<accession>A0AAP4C537</accession>
<dbReference type="CDD" id="cd06170">
    <property type="entry name" value="LuxR_C_like"/>
    <property type="match status" value="1"/>
</dbReference>
<evidence type="ECO:0000256" key="1">
    <source>
        <dbReference type="ARBA" id="ARBA00022553"/>
    </source>
</evidence>
<dbReference type="GO" id="GO:0006355">
    <property type="term" value="P:regulation of DNA-templated transcription"/>
    <property type="evidence" value="ECO:0007669"/>
    <property type="project" value="InterPro"/>
</dbReference>
<dbReference type="InterPro" id="IPR058245">
    <property type="entry name" value="NreC/VraR/RcsB-like_REC"/>
</dbReference>
<dbReference type="Proteomes" id="UP001240483">
    <property type="component" value="Unassembled WGS sequence"/>
</dbReference>
<name>A0AAP4C537_9MICC</name>
<dbReference type="InterPro" id="IPR039420">
    <property type="entry name" value="WalR-like"/>
</dbReference>
<dbReference type="GO" id="GO:0003677">
    <property type="term" value="F:DNA binding"/>
    <property type="evidence" value="ECO:0007669"/>
    <property type="project" value="UniProtKB-KW"/>
</dbReference>
<proteinExistence type="predicted"/>
<evidence type="ECO:0000256" key="5">
    <source>
        <dbReference type="PROSITE-ProRule" id="PRU00169"/>
    </source>
</evidence>
<evidence type="ECO:0000256" key="4">
    <source>
        <dbReference type="ARBA" id="ARBA00023163"/>
    </source>
</evidence>
<evidence type="ECO:0000313" key="9">
    <source>
        <dbReference type="Proteomes" id="UP001240483"/>
    </source>
</evidence>
<feature type="domain" description="HTH luxR-type" evidence="6">
    <location>
        <begin position="173"/>
        <end position="238"/>
    </location>
</feature>
<dbReference type="Pfam" id="PF00072">
    <property type="entry name" value="Response_reg"/>
    <property type="match status" value="1"/>
</dbReference>
<dbReference type="Pfam" id="PF00196">
    <property type="entry name" value="GerE"/>
    <property type="match status" value="1"/>
</dbReference>
<gene>
    <name evidence="8" type="ORF">QP116_00925</name>
</gene>
<evidence type="ECO:0000259" key="6">
    <source>
        <dbReference type="PROSITE" id="PS50043"/>
    </source>
</evidence>
<sequence>MCVEDAVEDSVEQIRVALVDDQQLVRSGFRMLIDSQPDLRVVAEASDGLEACQAFGDGGAMVDADVVLMDIRMPRMDGIAATTRMLEESARRGVDAPRVLMLTTFDLDEYVLDAISAGAAGFLLKDAPPEDLLDAIRTVFHGGAVVAPSSTKRLLDHMAPMLRAQAQQDGSSAHDVVELLTARELEVFRLMAQGYSNTEIADQLTLSEATVKTHVGRVLSKLEVRDRVQAVVLAYRTGVVTP</sequence>
<evidence type="ECO:0000313" key="8">
    <source>
        <dbReference type="EMBL" id="MDK6274323.1"/>
    </source>
</evidence>
<keyword evidence="3" id="KW-0238">DNA-binding</keyword>
<dbReference type="PRINTS" id="PR00038">
    <property type="entry name" value="HTHLUXR"/>
</dbReference>
<dbReference type="CDD" id="cd17535">
    <property type="entry name" value="REC_NarL-like"/>
    <property type="match status" value="1"/>
</dbReference>
<feature type="domain" description="Response regulatory" evidence="7">
    <location>
        <begin position="15"/>
        <end position="140"/>
    </location>
</feature>
<protein>
    <submittedName>
        <fullName evidence="8">Response regulator transcription factor</fullName>
    </submittedName>
</protein>
<evidence type="ECO:0000259" key="7">
    <source>
        <dbReference type="PROSITE" id="PS50110"/>
    </source>
</evidence>
<dbReference type="EMBL" id="JASODW010000001">
    <property type="protein sequence ID" value="MDK6274323.1"/>
    <property type="molecule type" value="Genomic_DNA"/>
</dbReference>
<dbReference type="PANTHER" id="PTHR43214:SF24">
    <property type="entry name" value="TRANSCRIPTIONAL REGULATORY PROTEIN NARL-RELATED"/>
    <property type="match status" value="1"/>
</dbReference>
<dbReference type="Gene3D" id="3.40.50.2300">
    <property type="match status" value="1"/>
</dbReference>
<keyword evidence="2" id="KW-0805">Transcription regulation</keyword>
<dbReference type="PROSITE" id="PS00622">
    <property type="entry name" value="HTH_LUXR_1"/>
    <property type="match status" value="1"/>
</dbReference>
<dbReference type="SUPFAM" id="SSF52172">
    <property type="entry name" value="CheY-like"/>
    <property type="match status" value="1"/>
</dbReference>
<keyword evidence="1 5" id="KW-0597">Phosphoprotein</keyword>
<dbReference type="InterPro" id="IPR016032">
    <property type="entry name" value="Sig_transdc_resp-reg_C-effctor"/>
</dbReference>
<dbReference type="SMART" id="SM00448">
    <property type="entry name" value="REC"/>
    <property type="match status" value="1"/>
</dbReference>
<dbReference type="InterPro" id="IPR000792">
    <property type="entry name" value="Tscrpt_reg_LuxR_C"/>
</dbReference>
<dbReference type="InterPro" id="IPR001789">
    <property type="entry name" value="Sig_transdc_resp-reg_receiver"/>
</dbReference>
<comment type="caution">
    <text evidence="8">The sequence shown here is derived from an EMBL/GenBank/DDBJ whole genome shotgun (WGS) entry which is preliminary data.</text>
</comment>
<evidence type="ECO:0000256" key="2">
    <source>
        <dbReference type="ARBA" id="ARBA00023015"/>
    </source>
</evidence>
<dbReference type="PANTHER" id="PTHR43214">
    <property type="entry name" value="TWO-COMPONENT RESPONSE REGULATOR"/>
    <property type="match status" value="1"/>
</dbReference>
<evidence type="ECO:0000256" key="3">
    <source>
        <dbReference type="ARBA" id="ARBA00023125"/>
    </source>
</evidence>
<dbReference type="AlphaFoldDB" id="A0AAP4C537"/>
<reference evidence="8" key="1">
    <citation type="submission" date="2023-05" db="EMBL/GenBank/DDBJ databases">
        <title>Cataloging the Phylogenetic Diversity of Human Bladder Bacteria.</title>
        <authorList>
            <person name="Du J."/>
        </authorList>
    </citation>
    <scope>NUCLEOTIDE SEQUENCE</scope>
    <source>
        <strain evidence="8">UMB9978</strain>
    </source>
</reference>
<dbReference type="PROSITE" id="PS50110">
    <property type="entry name" value="RESPONSE_REGULATORY"/>
    <property type="match status" value="1"/>
</dbReference>
<dbReference type="SUPFAM" id="SSF46894">
    <property type="entry name" value="C-terminal effector domain of the bipartite response regulators"/>
    <property type="match status" value="1"/>
</dbReference>
<dbReference type="PROSITE" id="PS50043">
    <property type="entry name" value="HTH_LUXR_2"/>
    <property type="match status" value="1"/>
</dbReference>
<dbReference type="SMART" id="SM00421">
    <property type="entry name" value="HTH_LUXR"/>
    <property type="match status" value="1"/>
</dbReference>
<dbReference type="InterPro" id="IPR011006">
    <property type="entry name" value="CheY-like_superfamily"/>
</dbReference>
<dbReference type="GO" id="GO:0000160">
    <property type="term" value="P:phosphorelay signal transduction system"/>
    <property type="evidence" value="ECO:0007669"/>
    <property type="project" value="InterPro"/>
</dbReference>
<feature type="modified residue" description="4-aspartylphosphate" evidence="5">
    <location>
        <position position="70"/>
    </location>
</feature>